<keyword evidence="3" id="KW-1185">Reference proteome</keyword>
<dbReference type="Proteomes" id="UP000078113">
    <property type="component" value="Unassembled WGS sequence"/>
</dbReference>
<evidence type="ECO:0000313" key="2">
    <source>
        <dbReference type="EMBL" id="KAE8269821.1"/>
    </source>
</evidence>
<feature type="compositionally biased region" description="Acidic residues" evidence="1">
    <location>
        <begin position="44"/>
        <end position="56"/>
    </location>
</feature>
<feature type="region of interest" description="Disordered" evidence="1">
    <location>
        <begin position="91"/>
        <end position="112"/>
    </location>
</feature>
<evidence type="ECO:0000313" key="3">
    <source>
        <dbReference type="Proteomes" id="UP000078113"/>
    </source>
</evidence>
<name>A0A8X7N9M6_9BASI</name>
<protein>
    <submittedName>
        <fullName evidence="2">Uncharacterized protein</fullName>
    </submittedName>
</protein>
<evidence type="ECO:0000256" key="1">
    <source>
        <dbReference type="SAM" id="MobiDB-lite"/>
    </source>
</evidence>
<comment type="caution">
    <text evidence="2">The sequence shown here is derived from an EMBL/GenBank/DDBJ whole genome shotgun (WGS) entry which is preliminary data.</text>
</comment>
<sequence>MEAYNSLVLRSYGRTVHGPWRVRRQATDDYALNLGKPPAAAASGEDEIDDVNEEQEAGPQGIEATLKNSTRTGLTPTQRNILYILFCTQDGKGQGKRGAADSSGAGPRKKSKFSIVEEIASVPKSVDGLVSLEEERMRMKQAEVETSSSSSS</sequence>
<reference evidence="2" key="1">
    <citation type="submission" date="2016-04" db="EMBL/GenBank/DDBJ databases">
        <authorList>
            <person name="Nguyen H.D."/>
            <person name="Samba Siva P."/>
            <person name="Cullis J."/>
            <person name="Levesque C.A."/>
            <person name="Hambleton S."/>
        </authorList>
    </citation>
    <scope>NUCLEOTIDE SEQUENCE</scope>
    <source>
        <strain evidence="2">DAOMC 236422</strain>
    </source>
</reference>
<accession>A0A8X7N9M6</accession>
<proteinExistence type="predicted"/>
<dbReference type="AlphaFoldDB" id="A0A8X7N9M6"/>
<dbReference type="EMBL" id="LWDG02000076">
    <property type="protein sequence ID" value="KAE8269821.1"/>
    <property type="molecule type" value="Genomic_DNA"/>
</dbReference>
<feature type="region of interest" description="Disordered" evidence="1">
    <location>
        <begin position="36"/>
        <end position="73"/>
    </location>
</feature>
<organism evidence="2 3">
    <name type="scientific">Tilletia walkeri</name>
    <dbReference type="NCBI Taxonomy" id="117179"/>
    <lineage>
        <taxon>Eukaryota</taxon>
        <taxon>Fungi</taxon>
        <taxon>Dikarya</taxon>
        <taxon>Basidiomycota</taxon>
        <taxon>Ustilaginomycotina</taxon>
        <taxon>Exobasidiomycetes</taxon>
        <taxon>Tilletiales</taxon>
        <taxon>Tilletiaceae</taxon>
        <taxon>Tilletia</taxon>
    </lineage>
</organism>
<gene>
    <name evidence="2" type="ORF">A4X09_0g2503</name>
</gene>
<reference evidence="2" key="2">
    <citation type="journal article" date="2019" name="IMA Fungus">
        <title>Genome sequencing and comparison of five Tilletia species to identify candidate genes for the detection of regulated species infecting wheat.</title>
        <authorList>
            <person name="Nguyen H.D.T."/>
            <person name="Sultana T."/>
            <person name="Kesanakurti P."/>
            <person name="Hambleton S."/>
        </authorList>
    </citation>
    <scope>NUCLEOTIDE SEQUENCE</scope>
    <source>
        <strain evidence="2">DAOMC 236422</strain>
    </source>
</reference>